<dbReference type="RefSeq" id="WP_413272719.1">
    <property type="nucleotide sequence ID" value="NZ_JBHFNQ010000174.1"/>
</dbReference>
<name>A0ABV4XA58_9CYAN</name>
<comment type="caution">
    <text evidence="2">The sequence shown here is derived from an EMBL/GenBank/DDBJ whole genome shotgun (WGS) entry which is preliminary data.</text>
</comment>
<proteinExistence type="predicted"/>
<protein>
    <submittedName>
        <fullName evidence="2">DUF5615 family PIN-like protein</fullName>
    </submittedName>
</protein>
<dbReference type="Pfam" id="PF18480">
    <property type="entry name" value="DUF5615"/>
    <property type="match status" value="1"/>
</dbReference>
<organism evidence="2 3">
    <name type="scientific">Floridaenema aerugineum BLCC-F46</name>
    <dbReference type="NCBI Taxonomy" id="3153654"/>
    <lineage>
        <taxon>Bacteria</taxon>
        <taxon>Bacillati</taxon>
        <taxon>Cyanobacteriota</taxon>
        <taxon>Cyanophyceae</taxon>
        <taxon>Oscillatoriophycideae</taxon>
        <taxon>Aerosakkonematales</taxon>
        <taxon>Aerosakkonemataceae</taxon>
        <taxon>Floridanema</taxon>
        <taxon>Floridanema aerugineum</taxon>
    </lineage>
</organism>
<dbReference type="Proteomes" id="UP001576774">
    <property type="component" value="Unassembled WGS sequence"/>
</dbReference>
<evidence type="ECO:0000313" key="2">
    <source>
        <dbReference type="EMBL" id="MFB2879683.1"/>
    </source>
</evidence>
<sequence>MKIRFQADADLNLAIVTGVLRREPTIDFLTSNLSNLSGLSDIEVLKFAANEGRVLVSHDQRTMPKYFSEFIVEQTSSGVIIVLQSLPISQVINNLIEIWERLEAEDWINRIAYLPLLVQH</sequence>
<dbReference type="InterPro" id="IPR041049">
    <property type="entry name" value="DUF5615"/>
</dbReference>
<accession>A0ABV4XA58</accession>
<feature type="domain" description="DUF5615" evidence="1">
    <location>
        <begin position="4"/>
        <end position="113"/>
    </location>
</feature>
<gene>
    <name evidence="2" type="ORF">ACE1CC_22730</name>
</gene>
<keyword evidence="3" id="KW-1185">Reference proteome</keyword>
<reference evidence="2 3" key="1">
    <citation type="submission" date="2024-09" db="EMBL/GenBank/DDBJ databases">
        <title>Floridaenema gen nov. (Aerosakkonemataceae, Aerosakkonematales ord. nov., Cyanobacteria) from benthic tropical and subtropical fresh waters, with the description of four new species.</title>
        <authorList>
            <person name="Moretto J.A."/>
            <person name="Berthold D.E."/>
            <person name="Lefler F.W."/>
            <person name="Huang I.-S."/>
            <person name="Laughinghouse H. IV."/>
        </authorList>
    </citation>
    <scope>NUCLEOTIDE SEQUENCE [LARGE SCALE GENOMIC DNA]</scope>
    <source>
        <strain evidence="2 3">BLCC-F46</strain>
    </source>
</reference>
<evidence type="ECO:0000313" key="3">
    <source>
        <dbReference type="Proteomes" id="UP001576774"/>
    </source>
</evidence>
<evidence type="ECO:0000259" key="1">
    <source>
        <dbReference type="Pfam" id="PF18480"/>
    </source>
</evidence>
<dbReference type="EMBL" id="JBHFNQ010000174">
    <property type="protein sequence ID" value="MFB2879683.1"/>
    <property type="molecule type" value="Genomic_DNA"/>
</dbReference>